<reference evidence="4 5" key="1">
    <citation type="submission" date="2018-02" db="EMBL/GenBank/DDBJ databases">
        <title>Genome sequence of the basidiomycete white-rot fungus Phlebia centrifuga.</title>
        <authorList>
            <person name="Granchi Z."/>
            <person name="Peng M."/>
            <person name="de Vries R.P."/>
            <person name="Hilden K."/>
            <person name="Makela M.R."/>
            <person name="Grigoriev I."/>
            <person name="Riley R."/>
        </authorList>
    </citation>
    <scope>NUCLEOTIDE SEQUENCE [LARGE SCALE GENOMIC DNA]</scope>
    <source>
        <strain evidence="4 5">FBCC195</strain>
    </source>
</reference>
<dbReference type="AlphaFoldDB" id="A0A2R6NQS9"/>
<evidence type="ECO:0000259" key="3">
    <source>
        <dbReference type="Pfam" id="PF03914"/>
    </source>
</evidence>
<keyword evidence="5" id="KW-1185">Reference proteome</keyword>
<dbReference type="PANTHER" id="PTHR14428">
    <property type="entry name" value="NUCLEOLAR COMPLEX PROTEIN 3"/>
    <property type="match status" value="1"/>
</dbReference>
<proteinExistence type="inferred from homology"/>
<dbReference type="EMBL" id="MLYV02000944">
    <property type="protein sequence ID" value="PSR74928.1"/>
    <property type="molecule type" value="Genomic_DNA"/>
</dbReference>
<dbReference type="Proteomes" id="UP000186601">
    <property type="component" value="Unassembled WGS sequence"/>
</dbReference>
<dbReference type="InterPro" id="IPR005612">
    <property type="entry name" value="CCAAT-binding_factor"/>
</dbReference>
<protein>
    <recommendedName>
        <fullName evidence="3">CCAAT-binding factor domain-containing protein</fullName>
    </recommendedName>
</protein>
<dbReference type="InterPro" id="IPR016903">
    <property type="entry name" value="Nucleolar_cplx-assoc_3"/>
</dbReference>
<dbReference type="GO" id="GO:0006270">
    <property type="term" value="P:DNA replication initiation"/>
    <property type="evidence" value="ECO:0007669"/>
    <property type="project" value="TreeGrafter"/>
</dbReference>
<comment type="caution">
    <text evidence="4">The sequence shown here is derived from an EMBL/GenBank/DDBJ whole genome shotgun (WGS) entry which is preliminary data.</text>
</comment>
<feature type="domain" description="CCAAT-binding factor" evidence="3">
    <location>
        <begin position="27"/>
        <end position="131"/>
    </location>
</feature>
<dbReference type="GO" id="GO:0003682">
    <property type="term" value="F:chromatin binding"/>
    <property type="evidence" value="ECO:0007669"/>
    <property type="project" value="TreeGrafter"/>
</dbReference>
<comment type="similarity">
    <text evidence="1">Belongs to the CBF/MAK21 family.</text>
</comment>
<gene>
    <name evidence="4" type="ORF">PHLCEN_2v9462</name>
</gene>
<evidence type="ECO:0000256" key="2">
    <source>
        <dbReference type="SAM" id="MobiDB-lite"/>
    </source>
</evidence>
<feature type="region of interest" description="Disordered" evidence="2">
    <location>
        <begin position="1"/>
        <end position="21"/>
    </location>
</feature>
<sequence>MTDIEASPDIQSNSSKNAASHKSQSLSDLVFRALHLAFSRRTSAGASPPWRSAAFAKRLLTASLQWPPNTALRAITFVGDLVERDPKLEALLSTDDRSVNGVYRPELDDPQLCNPFGANFWELHLLAKTYWDKRVNKAAAKLLNFSS</sequence>
<evidence type="ECO:0000313" key="4">
    <source>
        <dbReference type="EMBL" id="PSR74928.1"/>
    </source>
</evidence>
<accession>A0A2R6NQS9</accession>
<dbReference type="GO" id="GO:0005730">
    <property type="term" value="C:nucleolus"/>
    <property type="evidence" value="ECO:0007669"/>
    <property type="project" value="TreeGrafter"/>
</dbReference>
<evidence type="ECO:0000313" key="5">
    <source>
        <dbReference type="Proteomes" id="UP000186601"/>
    </source>
</evidence>
<dbReference type="Pfam" id="PF03914">
    <property type="entry name" value="CBF"/>
    <property type="match status" value="1"/>
</dbReference>
<feature type="compositionally biased region" description="Low complexity" evidence="2">
    <location>
        <begin position="11"/>
        <end position="21"/>
    </location>
</feature>
<dbReference type="STRING" id="98765.A0A2R6NQS9"/>
<organism evidence="4 5">
    <name type="scientific">Hermanssonia centrifuga</name>
    <dbReference type="NCBI Taxonomy" id="98765"/>
    <lineage>
        <taxon>Eukaryota</taxon>
        <taxon>Fungi</taxon>
        <taxon>Dikarya</taxon>
        <taxon>Basidiomycota</taxon>
        <taxon>Agaricomycotina</taxon>
        <taxon>Agaricomycetes</taxon>
        <taxon>Polyporales</taxon>
        <taxon>Meruliaceae</taxon>
        <taxon>Hermanssonia</taxon>
    </lineage>
</organism>
<dbReference type="OrthoDB" id="10263597at2759"/>
<dbReference type="PANTHER" id="PTHR14428:SF5">
    <property type="entry name" value="NUCLEOLAR COMPLEX PROTEIN 3 HOMOLOG"/>
    <property type="match status" value="1"/>
</dbReference>
<evidence type="ECO:0000256" key="1">
    <source>
        <dbReference type="ARBA" id="ARBA00007797"/>
    </source>
</evidence>
<name>A0A2R6NQS9_9APHY</name>